<dbReference type="GO" id="GO:0035493">
    <property type="term" value="P:SNARE complex assembly"/>
    <property type="evidence" value="ECO:0007669"/>
    <property type="project" value="TreeGrafter"/>
</dbReference>
<dbReference type="GO" id="GO:0005802">
    <property type="term" value="C:trans-Golgi network"/>
    <property type="evidence" value="ECO:0007669"/>
    <property type="project" value="TreeGrafter"/>
</dbReference>
<evidence type="ECO:0000313" key="6">
    <source>
        <dbReference type="Ensembl" id="ENSECRP00000032705.1"/>
    </source>
</evidence>
<dbReference type="InterPro" id="IPR042855">
    <property type="entry name" value="V_SNARE_CC"/>
</dbReference>
<evidence type="ECO:0000256" key="2">
    <source>
        <dbReference type="ARBA" id="ARBA00046280"/>
    </source>
</evidence>
<reference evidence="6" key="3">
    <citation type="submission" date="2025-09" db="UniProtKB">
        <authorList>
            <consortium name="Ensembl"/>
        </authorList>
    </citation>
    <scope>IDENTIFICATION</scope>
</reference>
<dbReference type="Proteomes" id="UP000694620">
    <property type="component" value="Chromosome 10"/>
</dbReference>
<dbReference type="PRINTS" id="PR00219">
    <property type="entry name" value="SYNAPTOBREVN"/>
</dbReference>
<dbReference type="CDD" id="cd15869">
    <property type="entry name" value="R-SNARE_VAMP4"/>
    <property type="match status" value="1"/>
</dbReference>
<dbReference type="GeneTree" id="ENSGT00940000155005"/>
<dbReference type="GO" id="GO:0090161">
    <property type="term" value="P:Golgi ribbon formation"/>
    <property type="evidence" value="ECO:0007669"/>
    <property type="project" value="InterPro"/>
</dbReference>
<comment type="subcellular location">
    <subcellularLocation>
        <location evidence="2">Endomembrane system</location>
        <topology evidence="2">Single-pass type IV membrane protein</topology>
    </subcellularLocation>
</comment>
<keyword evidence="4" id="KW-1133">Transmembrane helix</keyword>
<reference evidence="6" key="1">
    <citation type="submission" date="2021-06" db="EMBL/GenBank/DDBJ databases">
        <authorList>
            <consortium name="Wellcome Sanger Institute Data Sharing"/>
        </authorList>
    </citation>
    <scope>NUCLEOTIDE SEQUENCE [LARGE SCALE GENOMIC DNA]</scope>
</reference>
<evidence type="ECO:0000256" key="3">
    <source>
        <dbReference type="PROSITE-ProRule" id="PRU00290"/>
    </source>
</evidence>
<protein>
    <submittedName>
        <fullName evidence="6">Vesicle-associated membrane protein 4</fullName>
    </submittedName>
</protein>
<comment type="similarity">
    <text evidence="1">Belongs to the synaptobrevin family.</text>
</comment>
<feature type="transmembrane region" description="Helical" evidence="4">
    <location>
        <begin position="99"/>
        <end position="118"/>
    </location>
</feature>
<dbReference type="PANTHER" id="PTHR46897">
    <property type="entry name" value="VESICLE-ASSOCIATED MEMBRANE PROTEIN 4"/>
    <property type="match status" value="1"/>
</dbReference>
<dbReference type="InterPro" id="IPR001388">
    <property type="entry name" value="Synaptobrevin-like"/>
</dbReference>
<evidence type="ECO:0000313" key="7">
    <source>
        <dbReference type="Proteomes" id="UP000694620"/>
    </source>
</evidence>
<keyword evidence="7" id="KW-1185">Reference proteome</keyword>
<keyword evidence="4" id="KW-0812">Transmembrane</keyword>
<evidence type="ECO:0000256" key="1">
    <source>
        <dbReference type="ARBA" id="ARBA00008025"/>
    </source>
</evidence>
<keyword evidence="3" id="KW-0175">Coiled coil</keyword>
<feature type="domain" description="V-SNARE coiled-coil homology" evidence="5">
    <location>
        <begin position="35"/>
        <end position="95"/>
    </location>
</feature>
<sequence>MPPKFKRHLNADELAGSVRSERRNLLEEDSGEEEDFFLVQTQVDEVIDVMQENITRVIDRGERLEELQDKSDGLCDQAAAFSSRARKLRRSMWWTDCRMKVGAALVGIILFLVIVGGYHGR</sequence>
<dbReference type="Gene3D" id="1.20.5.110">
    <property type="match status" value="1"/>
</dbReference>
<name>A0A8C4XHM5_ERPCA</name>
<proteinExistence type="inferred from homology"/>
<dbReference type="PROSITE" id="PS50892">
    <property type="entry name" value="V_SNARE"/>
    <property type="match status" value="1"/>
</dbReference>
<dbReference type="Ensembl" id="ENSECRT00000033428.1">
    <property type="protein sequence ID" value="ENSECRP00000032705.1"/>
    <property type="gene ID" value="ENSECRG00000022153.1"/>
</dbReference>
<evidence type="ECO:0000259" key="5">
    <source>
        <dbReference type="PROSITE" id="PS50892"/>
    </source>
</evidence>
<dbReference type="Pfam" id="PF00957">
    <property type="entry name" value="Synaptobrevin"/>
    <property type="match status" value="1"/>
</dbReference>
<dbReference type="PROSITE" id="PS00417">
    <property type="entry name" value="SYNAPTOBREVIN"/>
    <property type="match status" value="1"/>
</dbReference>
<dbReference type="PANTHER" id="PTHR46897:SF1">
    <property type="entry name" value="VESICLE-ASSOCIATED MEMBRANE PROTEIN 4"/>
    <property type="match status" value="1"/>
</dbReference>
<accession>A0A8C4XHM5</accession>
<reference evidence="6" key="2">
    <citation type="submission" date="2025-08" db="UniProtKB">
        <authorList>
            <consortium name="Ensembl"/>
        </authorList>
    </citation>
    <scope>IDENTIFICATION</scope>
</reference>
<keyword evidence="4" id="KW-0472">Membrane</keyword>
<organism evidence="6 7">
    <name type="scientific">Erpetoichthys calabaricus</name>
    <name type="common">Rope fish</name>
    <name type="synonym">Calamoichthys calabaricus</name>
    <dbReference type="NCBI Taxonomy" id="27687"/>
    <lineage>
        <taxon>Eukaryota</taxon>
        <taxon>Metazoa</taxon>
        <taxon>Chordata</taxon>
        <taxon>Craniata</taxon>
        <taxon>Vertebrata</taxon>
        <taxon>Euteleostomi</taxon>
        <taxon>Actinopterygii</taxon>
        <taxon>Polypteriformes</taxon>
        <taxon>Polypteridae</taxon>
        <taxon>Erpetoichthys</taxon>
    </lineage>
</organism>
<dbReference type="InterPro" id="IPR042887">
    <property type="entry name" value="VAMP4"/>
</dbReference>
<evidence type="ECO:0000256" key="4">
    <source>
        <dbReference type="SAM" id="Phobius"/>
    </source>
</evidence>
<dbReference type="GO" id="GO:0031201">
    <property type="term" value="C:SNARE complex"/>
    <property type="evidence" value="ECO:0007669"/>
    <property type="project" value="TreeGrafter"/>
</dbReference>
<dbReference type="AlphaFoldDB" id="A0A8C4XHM5"/>
<dbReference type="SUPFAM" id="SSF58038">
    <property type="entry name" value="SNARE fusion complex"/>
    <property type="match status" value="1"/>
</dbReference>
<gene>
    <name evidence="6" type="primary">VAMP4</name>
    <name evidence="6" type="synonym">vamp4</name>
</gene>